<evidence type="ECO:0008006" key="4">
    <source>
        <dbReference type="Google" id="ProtNLM"/>
    </source>
</evidence>
<feature type="compositionally biased region" description="Acidic residues" evidence="1">
    <location>
        <begin position="253"/>
        <end position="274"/>
    </location>
</feature>
<dbReference type="Proteomes" id="UP000094526">
    <property type="component" value="Unassembled WGS sequence"/>
</dbReference>
<dbReference type="InterPro" id="IPR039970">
    <property type="entry name" value="TF_Grauzone"/>
</dbReference>
<feature type="region of interest" description="Disordered" evidence="1">
    <location>
        <begin position="527"/>
        <end position="611"/>
    </location>
</feature>
<dbReference type="eggNOG" id="ENOG502S60G">
    <property type="taxonomic scope" value="Eukaryota"/>
</dbReference>
<feature type="compositionally biased region" description="Basic residues" evidence="1">
    <location>
        <begin position="322"/>
        <end position="334"/>
    </location>
</feature>
<sequence>MHTHPQYHDLVGSDGPDYSPGYLEQLEQHDTLSASWYNHADVAYIDPYLHLSPTYNTYPSTPYTKALDSRRPCTSYDVDAHGFNPLFLRINSNTTLPQRGLFDSEHDPDQYRHLRHYSPTDPLGFTLSSNTDSSISDYALSPDVARNSQDHAFTYTSQGVYNTPMATPQVTAPAWDPTSSLMPVHLPLPVLSQHTVPSMRHLQVTPDPEPEHEDVPMDERDAFQPRINLPEELAITEQVVSPPDSGTDRGAGDDEMIKEDEEEDSAAVESDSDSEFNPKAKALRSSTLKLHSLREPRRPRPILDPKARITKTSHAREAFHHGNPRAKSKKKPPVTKKTDSDSKSFPCAFHHFGCCATFANKNEWKRHVSSQHLQLGYYRCDMDACADHQKGFNDFNRKDLFTQHCRRMHAPWSATRRGEDGVSKREKDSFERQLDIIRTRCWVDRRKAPHKTKCGFCGQKFVAGKDSKGWDERMEHVGRHFERDGAKSADEAMDDGLKQWAVNEGLVFEGKKKGEFWLLGFEPAGTSRGVKGQRRSKRFVMEEEARENEEDSEQNESDVPQEDDSARDDDEQQESIEVEGRYILSNTEKTSGDDEDAAPDSDLDAEAEYDE</sequence>
<dbReference type="VEuPathDB" id="FungiDB:G647_03007"/>
<protein>
    <recommendedName>
        <fullName evidence="4">C2H2 finger domain protein</fullName>
    </recommendedName>
</protein>
<dbReference type="OrthoDB" id="5388486at2759"/>
<keyword evidence="3" id="KW-1185">Reference proteome</keyword>
<dbReference type="EMBL" id="LGRB01000011">
    <property type="protein sequence ID" value="OCT48902.1"/>
    <property type="molecule type" value="Genomic_DNA"/>
</dbReference>
<organism evidence="2 3">
    <name type="scientific">Cladophialophora carrionii</name>
    <dbReference type="NCBI Taxonomy" id="86049"/>
    <lineage>
        <taxon>Eukaryota</taxon>
        <taxon>Fungi</taxon>
        <taxon>Dikarya</taxon>
        <taxon>Ascomycota</taxon>
        <taxon>Pezizomycotina</taxon>
        <taxon>Eurotiomycetes</taxon>
        <taxon>Chaetothyriomycetidae</taxon>
        <taxon>Chaetothyriales</taxon>
        <taxon>Herpotrichiellaceae</taxon>
        <taxon>Cladophialophora</taxon>
    </lineage>
</organism>
<feature type="compositionally biased region" description="Acidic residues" evidence="1">
    <location>
        <begin position="542"/>
        <end position="577"/>
    </location>
</feature>
<feature type="compositionally biased region" description="Basic and acidic residues" evidence="1">
    <location>
        <begin position="292"/>
        <end position="307"/>
    </location>
</feature>
<dbReference type="PANTHER" id="PTHR23225:SF2">
    <property type="entry name" value="AT09679P-RELATED"/>
    <property type="match status" value="1"/>
</dbReference>
<feature type="region of interest" description="Disordered" evidence="1">
    <location>
        <begin position="233"/>
        <end position="341"/>
    </location>
</feature>
<dbReference type="PANTHER" id="PTHR23225">
    <property type="entry name" value="ZINC FINGER PROTEIN"/>
    <property type="match status" value="1"/>
</dbReference>
<name>A0A1C1CKE8_9EURO</name>
<dbReference type="AlphaFoldDB" id="A0A1C1CKE8"/>
<reference evidence="3" key="1">
    <citation type="submission" date="2015-07" db="EMBL/GenBank/DDBJ databases">
        <authorList>
            <person name="Teixeira M.M."/>
            <person name="Souza R.C."/>
            <person name="Almeida L.G."/>
            <person name="Vicente V.A."/>
            <person name="de Hoog S."/>
            <person name="Bocca A.L."/>
            <person name="de Almeida S.R."/>
            <person name="Vasconcelos A.T."/>
            <person name="Felipe M.S."/>
        </authorList>
    </citation>
    <scope>NUCLEOTIDE SEQUENCE [LARGE SCALE GENOMIC DNA]</scope>
    <source>
        <strain evidence="3">KSF</strain>
    </source>
</reference>
<accession>A0A1C1CKE8</accession>
<proteinExistence type="predicted"/>
<dbReference type="GO" id="GO:0003700">
    <property type="term" value="F:DNA-binding transcription factor activity"/>
    <property type="evidence" value="ECO:0007669"/>
    <property type="project" value="InterPro"/>
</dbReference>
<evidence type="ECO:0000313" key="3">
    <source>
        <dbReference type="Proteomes" id="UP000094526"/>
    </source>
</evidence>
<comment type="caution">
    <text evidence="2">The sequence shown here is derived from an EMBL/GenBank/DDBJ whole genome shotgun (WGS) entry which is preliminary data.</text>
</comment>
<dbReference type="VEuPathDB" id="FungiDB:CLCR_04713"/>
<feature type="region of interest" description="Disordered" evidence="1">
    <location>
        <begin position="1"/>
        <end position="20"/>
    </location>
</feature>
<gene>
    <name evidence="2" type="ORF">CLCR_04713</name>
</gene>
<evidence type="ECO:0000313" key="2">
    <source>
        <dbReference type="EMBL" id="OCT48902.1"/>
    </source>
</evidence>
<evidence type="ECO:0000256" key="1">
    <source>
        <dbReference type="SAM" id="MobiDB-lite"/>
    </source>
</evidence>
<feature type="compositionally biased region" description="Acidic residues" evidence="1">
    <location>
        <begin position="593"/>
        <end position="611"/>
    </location>
</feature>